<dbReference type="SMART" id="SM00499">
    <property type="entry name" value="AAI"/>
    <property type="match status" value="1"/>
</dbReference>
<dbReference type="PANTHER" id="PTHR35501:SF3">
    <property type="entry name" value="PROTEIN YY1"/>
    <property type="match status" value="1"/>
</dbReference>
<organism evidence="6">
    <name type="scientific">Cicer arietinum</name>
    <name type="common">Chickpea</name>
    <name type="synonym">Garbanzo</name>
    <dbReference type="NCBI Taxonomy" id="3827"/>
    <lineage>
        <taxon>Eukaryota</taxon>
        <taxon>Viridiplantae</taxon>
        <taxon>Streptophyta</taxon>
        <taxon>Embryophyta</taxon>
        <taxon>Tracheophyta</taxon>
        <taxon>Spermatophyta</taxon>
        <taxon>Magnoliopsida</taxon>
        <taxon>eudicotyledons</taxon>
        <taxon>Gunneridae</taxon>
        <taxon>Pentapetalae</taxon>
        <taxon>rosids</taxon>
        <taxon>fabids</taxon>
        <taxon>Fabales</taxon>
        <taxon>Fabaceae</taxon>
        <taxon>Papilionoideae</taxon>
        <taxon>50 kb inversion clade</taxon>
        <taxon>NPAAA clade</taxon>
        <taxon>Hologalegina</taxon>
        <taxon>IRL clade</taxon>
        <taxon>Cicereae</taxon>
        <taxon>Cicer</taxon>
    </lineage>
</organism>
<accession>A0A076L2H9</accession>
<dbReference type="SUPFAM" id="SSF47699">
    <property type="entry name" value="Bifunctional inhibitor/lipid-transfer protein/seed storage 2S albumin"/>
    <property type="match status" value="1"/>
</dbReference>
<evidence type="ECO:0000259" key="5">
    <source>
        <dbReference type="SMART" id="SM00499"/>
    </source>
</evidence>
<keyword evidence="2" id="KW-0964">Secreted</keyword>
<dbReference type="PANTHER" id="PTHR35501">
    <property type="entry name" value="PROTEIN YY1"/>
    <property type="match status" value="1"/>
</dbReference>
<keyword evidence="4" id="KW-0732">Signal</keyword>
<name>A0A076L2H9_CICAR</name>
<reference evidence="6" key="1">
    <citation type="submission" date="2014-05" db="EMBL/GenBank/DDBJ databases">
        <title>Genome-wide identification of stress proteins in chickpea genome.</title>
        <authorList>
            <person name="Sharma R."/>
            <person name="Suresh C.G."/>
        </authorList>
    </citation>
    <scope>NUCLEOTIDE SEQUENCE</scope>
    <source>
        <strain evidence="6">LTP4</strain>
    </source>
</reference>
<dbReference type="GO" id="GO:0005576">
    <property type="term" value="C:extracellular region"/>
    <property type="evidence" value="ECO:0007669"/>
    <property type="project" value="UniProtKB-SubCell"/>
</dbReference>
<evidence type="ECO:0000256" key="4">
    <source>
        <dbReference type="SAM" id="SignalP"/>
    </source>
</evidence>
<dbReference type="Gene3D" id="1.10.110.10">
    <property type="entry name" value="Plant lipid-transfer and hydrophobic proteins"/>
    <property type="match status" value="1"/>
</dbReference>
<dbReference type="Pfam" id="PF00234">
    <property type="entry name" value="Tryp_alpha_amyl"/>
    <property type="match status" value="1"/>
</dbReference>
<evidence type="ECO:0000313" key="6">
    <source>
        <dbReference type="EMBL" id="AII99868.1"/>
    </source>
</evidence>
<comment type="subcellular location">
    <subcellularLocation>
        <location evidence="1">Secreted</location>
    </subcellularLocation>
</comment>
<dbReference type="AlphaFoldDB" id="A0A076L2H9"/>
<protein>
    <submittedName>
        <fullName evidence="6">Protease inhibitor/seed storage/ltp family</fullName>
    </submittedName>
</protein>
<dbReference type="InterPro" id="IPR036312">
    <property type="entry name" value="Bifun_inhib/LTP/seed_sf"/>
</dbReference>
<evidence type="ECO:0000256" key="2">
    <source>
        <dbReference type="ARBA" id="ARBA00022525"/>
    </source>
</evidence>
<evidence type="ECO:0000256" key="1">
    <source>
        <dbReference type="ARBA" id="ARBA00004613"/>
    </source>
</evidence>
<evidence type="ECO:0000256" key="3">
    <source>
        <dbReference type="ARBA" id="ARBA00038300"/>
    </source>
</evidence>
<proteinExistence type="inferred from homology"/>
<feature type="domain" description="Bifunctional inhibitor/plant lipid transfer protein/seed storage helical" evidence="5">
    <location>
        <begin position="34"/>
        <end position="93"/>
    </location>
</feature>
<comment type="similarity">
    <text evidence="3">Belongs to the A9/FIL1 family.</text>
</comment>
<feature type="chain" id="PRO_5001714684" evidence="4">
    <location>
        <begin position="31"/>
        <end position="108"/>
    </location>
</feature>
<dbReference type="InterPro" id="IPR016140">
    <property type="entry name" value="Bifunc_inhib/LTP/seed_store"/>
</dbReference>
<sequence length="108" mass="11227">MAGLVSMKCQVAMLLILVIALGSKMETSEAQSSCPVQLSNLNVCAPFVVPGTNADPSADCCSALKATNRDCLCNTLRIASQLTSQCQLPSFGCGNYASNTLLTHSLIG</sequence>
<feature type="signal peptide" evidence="4">
    <location>
        <begin position="1"/>
        <end position="30"/>
    </location>
</feature>
<dbReference type="EMBL" id="KJ808784">
    <property type="protein sequence ID" value="AII99868.1"/>
    <property type="molecule type" value="Genomic_DNA"/>
</dbReference>